<feature type="transmembrane region" description="Helical" evidence="2">
    <location>
        <begin position="132"/>
        <end position="156"/>
    </location>
</feature>
<dbReference type="Pfam" id="PF01471">
    <property type="entry name" value="PG_binding_1"/>
    <property type="match status" value="1"/>
</dbReference>
<dbReference type="Gene3D" id="1.10.101.10">
    <property type="entry name" value="PGBD-like superfamily/PGBD"/>
    <property type="match status" value="1"/>
</dbReference>
<dbReference type="InterPro" id="IPR036366">
    <property type="entry name" value="PGBDSf"/>
</dbReference>
<organism evidence="4 5">
    <name type="scientific">Streptomyces pseudovenezuelae</name>
    <dbReference type="NCBI Taxonomy" id="67350"/>
    <lineage>
        <taxon>Bacteria</taxon>
        <taxon>Bacillati</taxon>
        <taxon>Actinomycetota</taxon>
        <taxon>Actinomycetes</taxon>
        <taxon>Kitasatosporales</taxon>
        <taxon>Streptomycetaceae</taxon>
        <taxon>Streptomyces</taxon>
        <taxon>Streptomyces aurantiacus group</taxon>
    </lineage>
</organism>
<gene>
    <name evidence="4" type="ORF">M2283_002661</name>
</gene>
<accession>A0ABT6LGC9</accession>
<dbReference type="RefSeq" id="WP_280876360.1">
    <property type="nucleotide sequence ID" value="NZ_JARXVH010000004.1"/>
</dbReference>
<protein>
    <recommendedName>
        <fullName evidence="3">Peptidoglycan binding-like domain-containing protein</fullName>
    </recommendedName>
</protein>
<feature type="region of interest" description="Disordered" evidence="1">
    <location>
        <begin position="161"/>
        <end position="259"/>
    </location>
</feature>
<feature type="compositionally biased region" description="Basic and acidic residues" evidence="1">
    <location>
        <begin position="1"/>
        <end position="10"/>
    </location>
</feature>
<evidence type="ECO:0000256" key="1">
    <source>
        <dbReference type="SAM" id="MobiDB-lite"/>
    </source>
</evidence>
<name>A0ABT6LGC9_9ACTN</name>
<evidence type="ECO:0000313" key="4">
    <source>
        <dbReference type="EMBL" id="MDH6215357.1"/>
    </source>
</evidence>
<dbReference type="Proteomes" id="UP001160499">
    <property type="component" value="Unassembled WGS sequence"/>
</dbReference>
<feature type="compositionally biased region" description="Gly residues" evidence="1">
    <location>
        <begin position="70"/>
        <end position="79"/>
    </location>
</feature>
<feature type="domain" description="Peptidoglycan binding-like" evidence="3">
    <location>
        <begin position="260"/>
        <end position="317"/>
    </location>
</feature>
<keyword evidence="2" id="KW-0812">Transmembrane</keyword>
<dbReference type="InterPro" id="IPR002477">
    <property type="entry name" value="Peptidoglycan-bd-like"/>
</dbReference>
<keyword evidence="5" id="KW-1185">Reference proteome</keyword>
<comment type="caution">
    <text evidence="4">The sequence shown here is derived from an EMBL/GenBank/DDBJ whole genome shotgun (WGS) entry which is preliminary data.</text>
</comment>
<evidence type="ECO:0000256" key="2">
    <source>
        <dbReference type="SAM" id="Phobius"/>
    </source>
</evidence>
<dbReference type="EMBL" id="JARXVH010000004">
    <property type="protein sequence ID" value="MDH6215357.1"/>
    <property type="molecule type" value="Genomic_DNA"/>
</dbReference>
<feature type="compositionally biased region" description="Polar residues" evidence="1">
    <location>
        <begin position="225"/>
        <end position="241"/>
    </location>
</feature>
<proteinExistence type="predicted"/>
<keyword evidence="2" id="KW-0472">Membrane</keyword>
<feature type="region of interest" description="Disordered" evidence="1">
    <location>
        <begin position="62"/>
        <end position="124"/>
    </location>
</feature>
<sequence>MTEPTGHECPECGAPRGADNTPSCGCTQRASDALRDARTAEAAAAEDFDPLRIRPYVELAGDGALRGDAGDGSDGGGGTVPSAPPVPSALPVDETVPLQAVDATSLLPPLPPSDEEPLAEEGVRPLRRRRTVLLAAGGAVVAVVTATGLASGWLSYQTPSRDNAASGGVRASVPGASSATASVSPSEETGSASPTSASPSPSVSTSPTPSTSPSATAVSPRPTRSTEPTHTPSTVGATGTIQEGGGDSTTPPVLRRGDHGAEVVELQKRLHQLNLYVGKDDGNFSTTVESSVRTFQVARGITGDESGVYGAATRAKLESETTEP</sequence>
<feature type="region of interest" description="Disordered" evidence="1">
    <location>
        <begin position="1"/>
        <end position="25"/>
    </location>
</feature>
<keyword evidence="2" id="KW-1133">Transmembrane helix</keyword>
<dbReference type="InterPro" id="IPR036365">
    <property type="entry name" value="PGBD-like_sf"/>
</dbReference>
<evidence type="ECO:0000259" key="3">
    <source>
        <dbReference type="Pfam" id="PF01471"/>
    </source>
</evidence>
<evidence type="ECO:0000313" key="5">
    <source>
        <dbReference type="Proteomes" id="UP001160499"/>
    </source>
</evidence>
<feature type="compositionally biased region" description="Low complexity" evidence="1">
    <location>
        <begin position="184"/>
        <end position="223"/>
    </location>
</feature>
<dbReference type="SUPFAM" id="SSF47090">
    <property type="entry name" value="PGBD-like"/>
    <property type="match status" value="1"/>
</dbReference>
<reference evidence="4 5" key="1">
    <citation type="submission" date="2023-04" db="EMBL/GenBank/DDBJ databases">
        <title>Forest soil microbial communities from Buena Vista Peninsula, Colon Province, Panama.</title>
        <authorList>
            <person name="Bouskill N."/>
        </authorList>
    </citation>
    <scope>NUCLEOTIDE SEQUENCE [LARGE SCALE GENOMIC DNA]</scope>
    <source>
        <strain evidence="4 5">GGS1</strain>
    </source>
</reference>